<feature type="region of interest" description="Disordered" evidence="1">
    <location>
        <begin position="2788"/>
        <end position="2808"/>
    </location>
</feature>
<feature type="compositionally biased region" description="Low complexity" evidence="1">
    <location>
        <begin position="2280"/>
        <end position="2293"/>
    </location>
</feature>
<feature type="region of interest" description="Disordered" evidence="1">
    <location>
        <begin position="2014"/>
        <end position="2174"/>
    </location>
</feature>
<feature type="region of interest" description="Disordered" evidence="1">
    <location>
        <begin position="1574"/>
        <end position="1613"/>
    </location>
</feature>
<dbReference type="STRING" id="33097.A0A150GI52"/>
<evidence type="ECO:0000259" key="2">
    <source>
        <dbReference type="Pfam" id="PF11707"/>
    </source>
</evidence>
<comment type="caution">
    <text evidence="4">The sequence shown here is derived from an EMBL/GenBank/DDBJ whole genome shotgun (WGS) entry which is preliminary data.</text>
</comment>
<dbReference type="Pfam" id="PF11707">
    <property type="entry name" value="Npa1"/>
    <property type="match status" value="1"/>
</dbReference>
<organism evidence="4 5">
    <name type="scientific">Gonium pectorale</name>
    <name type="common">Green alga</name>
    <dbReference type="NCBI Taxonomy" id="33097"/>
    <lineage>
        <taxon>Eukaryota</taxon>
        <taxon>Viridiplantae</taxon>
        <taxon>Chlorophyta</taxon>
        <taxon>core chlorophytes</taxon>
        <taxon>Chlorophyceae</taxon>
        <taxon>CS clade</taxon>
        <taxon>Chlamydomonadales</taxon>
        <taxon>Volvocaceae</taxon>
        <taxon>Gonium</taxon>
    </lineage>
</organism>
<feature type="region of interest" description="Disordered" evidence="1">
    <location>
        <begin position="2932"/>
        <end position="2951"/>
    </location>
</feature>
<accession>A0A150GI52</accession>
<dbReference type="GO" id="GO:0000463">
    <property type="term" value="P:maturation of LSU-rRNA from tricistronic rRNA transcript (SSU-rRNA, 5.8S rRNA, LSU-rRNA)"/>
    <property type="evidence" value="ECO:0007669"/>
    <property type="project" value="TreeGrafter"/>
</dbReference>
<feature type="region of interest" description="Disordered" evidence="1">
    <location>
        <begin position="1132"/>
        <end position="1165"/>
    </location>
</feature>
<dbReference type="InterPro" id="IPR032436">
    <property type="entry name" value="URB1_C"/>
</dbReference>
<feature type="region of interest" description="Disordered" evidence="1">
    <location>
        <begin position="652"/>
        <end position="726"/>
    </location>
</feature>
<feature type="region of interest" description="Disordered" evidence="1">
    <location>
        <begin position="2326"/>
        <end position="2365"/>
    </location>
</feature>
<feature type="compositionally biased region" description="Acidic residues" evidence="1">
    <location>
        <begin position="2112"/>
        <end position="2141"/>
    </location>
</feature>
<feature type="region of interest" description="Disordered" evidence="1">
    <location>
        <begin position="2826"/>
        <end position="2845"/>
    </location>
</feature>
<feature type="compositionally biased region" description="Acidic residues" evidence="1">
    <location>
        <begin position="2341"/>
        <end position="2353"/>
    </location>
</feature>
<dbReference type="EMBL" id="LSYV01000022">
    <property type="protein sequence ID" value="KXZ49469.1"/>
    <property type="molecule type" value="Genomic_DNA"/>
</dbReference>
<gene>
    <name evidence="4" type="ORF">GPECTOR_21g695</name>
</gene>
<dbReference type="GO" id="GO:0000466">
    <property type="term" value="P:maturation of 5.8S rRNA from tricistronic rRNA transcript (SSU-rRNA, 5.8S rRNA, LSU-rRNA)"/>
    <property type="evidence" value="ECO:0007669"/>
    <property type="project" value="TreeGrafter"/>
</dbReference>
<dbReference type="Pfam" id="PF16201">
    <property type="entry name" value="NopRA1"/>
    <property type="match status" value="1"/>
</dbReference>
<dbReference type="InterPro" id="IPR021714">
    <property type="entry name" value="URB1_N"/>
</dbReference>
<evidence type="ECO:0000313" key="5">
    <source>
        <dbReference type="Proteomes" id="UP000075714"/>
    </source>
</evidence>
<feature type="compositionally biased region" description="Acidic residues" evidence="1">
    <location>
        <begin position="2060"/>
        <end position="2072"/>
    </location>
</feature>
<feature type="compositionally biased region" description="Basic and acidic residues" evidence="1">
    <location>
        <begin position="218"/>
        <end position="234"/>
    </location>
</feature>
<evidence type="ECO:0000256" key="1">
    <source>
        <dbReference type="SAM" id="MobiDB-lite"/>
    </source>
</evidence>
<keyword evidence="5" id="KW-1185">Reference proteome</keyword>
<feature type="compositionally biased region" description="Low complexity" evidence="1">
    <location>
        <begin position="2165"/>
        <end position="2174"/>
    </location>
</feature>
<feature type="compositionally biased region" description="Acidic residues" evidence="1">
    <location>
        <begin position="2020"/>
        <end position="2031"/>
    </location>
</feature>
<proteinExistence type="predicted"/>
<dbReference type="Proteomes" id="UP000075714">
    <property type="component" value="Unassembled WGS sequence"/>
</dbReference>
<feature type="compositionally biased region" description="Gly residues" evidence="1">
    <location>
        <begin position="324"/>
        <end position="333"/>
    </location>
</feature>
<reference evidence="5" key="1">
    <citation type="journal article" date="2016" name="Nat. Commun.">
        <title>The Gonium pectorale genome demonstrates co-option of cell cycle regulation during the evolution of multicellularity.</title>
        <authorList>
            <person name="Hanschen E.R."/>
            <person name="Marriage T.N."/>
            <person name="Ferris P.J."/>
            <person name="Hamaji T."/>
            <person name="Toyoda A."/>
            <person name="Fujiyama A."/>
            <person name="Neme R."/>
            <person name="Noguchi H."/>
            <person name="Minakuchi Y."/>
            <person name="Suzuki M."/>
            <person name="Kawai-Toyooka H."/>
            <person name="Smith D.R."/>
            <person name="Sparks H."/>
            <person name="Anderson J."/>
            <person name="Bakaric R."/>
            <person name="Luria V."/>
            <person name="Karger A."/>
            <person name="Kirschner M.W."/>
            <person name="Durand P.M."/>
            <person name="Michod R.E."/>
            <person name="Nozaki H."/>
            <person name="Olson B.J."/>
        </authorList>
    </citation>
    <scope>NUCLEOTIDE SEQUENCE [LARGE SCALE GENOMIC DNA]</scope>
    <source>
        <strain evidence="5">NIES-2863</strain>
    </source>
</reference>
<feature type="domain" description="URB1 N-terminal" evidence="2">
    <location>
        <begin position="156"/>
        <end position="482"/>
    </location>
</feature>
<protein>
    <recommendedName>
        <fullName evidence="6">Nucleolar pre-ribosomal-associated protein 1 N-terminal domain-containing protein</fullName>
    </recommendedName>
</protein>
<name>A0A150GI52_GONPE</name>
<feature type="region of interest" description="Disordered" evidence="1">
    <location>
        <begin position="100"/>
        <end position="141"/>
    </location>
</feature>
<dbReference type="InterPro" id="IPR039844">
    <property type="entry name" value="URB1"/>
</dbReference>
<evidence type="ECO:0000259" key="3">
    <source>
        <dbReference type="Pfam" id="PF16201"/>
    </source>
</evidence>
<feature type="compositionally biased region" description="Pro residues" evidence="1">
    <location>
        <begin position="101"/>
        <end position="114"/>
    </location>
</feature>
<evidence type="ECO:0008006" key="6">
    <source>
        <dbReference type="Google" id="ProtNLM"/>
    </source>
</evidence>
<feature type="region of interest" description="Disordered" evidence="1">
    <location>
        <begin position="316"/>
        <end position="338"/>
    </location>
</feature>
<feature type="compositionally biased region" description="Gly residues" evidence="1">
    <location>
        <begin position="716"/>
        <end position="726"/>
    </location>
</feature>
<dbReference type="OrthoDB" id="552330at2759"/>
<feature type="compositionally biased region" description="Low complexity" evidence="1">
    <location>
        <begin position="2329"/>
        <end position="2340"/>
    </location>
</feature>
<feature type="region of interest" description="Disordered" evidence="1">
    <location>
        <begin position="218"/>
        <end position="246"/>
    </location>
</feature>
<dbReference type="GO" id="GO:0005730">
    <property type="term" value="C:nucleolus"/>
    <property type="evidence" value="ECO:0007669"/>
    <property type="project" value="TreeGrafter"/>
</dbReference>
<dbReference type="PANTHER" id="PTHR13500:SF0">
    <property type="entry name" value="NUCLEOLAR PRE-RIBOSOMAL-ASSOCIATED PROTEIN 1"/>
    <property type="match status" value="1"/>
</dbReference>
<feature type="region of interest" description="Disordered" evidence="1">
    <location>
        <begin position="2262"/>
        <end position="2301"/>
    </location>
</feature>
<dbReference type="PANTHER" id="PTHR13500">
    <property type="entry name" value="NUCLEOLAR PRERIBOSOMAL-ASSOCIATED PROTEIN 1"/>
    <property type="match status" value="1"/>
</dbReference>
<feature type="compositionally biased region" description="Acidic residues" evidence="1">
    <location>
        <begin position="688"/>
        <end position="712"/>
    </location>
</feature>
<sequence length="3082" mass="304998">MPAHSAAPAAVRAELDVGKTIEALRATREFEVNLSGLKTLREAIKQPGPRGRANLLAYLRASPACVELTNIWDVQSNLKEPRILPQLLLLLSDLLSVKPTPSQPPAVAAPPEPPSTSGRRGGAGADARTHTAAGGAGGPSEAADAALVSAVQQLVITQALGRRLKSLYNALSSDSGQSANAALQLLVSVASHSAVAARDLAAAFDWSLSALTRLCRPQKEKRADDGKQRRRTDGDAAPSPAAASWRHPNVLSRPRRALFVALCRALLASADHATLARLLPLRPLMGGLLHHLATDPPGQALETLLLLARRVLAPPASSAAGPAGRAGGGGGGLPPRLRAEPWGDTALAQLAELAAASDQPVAGGEAGHAGAATEPGAQFALAAEAALEALVALCTDPANGLVTPSAVAASGGGAAAAAAGALQYGPGVKRLLRLLPRLRPLERPRHARLLGAVAELRPWLAAEFASSLPYDLQPRVGTRWVAAMTLAARLTAATAAAPMPLLERLAAAAGSGGGPPAFESALVRAHLRCCLPPALSKPVLSRGIQHGRPVVRALTLDALLACLRSLEPLMAAARAGRAAAAAAAAASSGSAGAGDAAAAAAWAAFYRRLSSAVRARLPEVQTLLSLHAALEREAGAPASGVAAAAQAGEAPGAAASGTQPAAALGRGGSAKGPGDSKARGAQALGQGDDGEEAGEAGEEEEAEEAEEEEEEAGAGTAAGSGQGGGERAAASAAATAAELAAAVFGASVASDAASVRRAVAVRLLDALAAYRGLRLEAGAEAQFDPLKLLPQARPGGPPEGSVKTDVLALTEVHQMALLRVLVADEEAAGDGAGSGGPAAAAAAAATAAPLSTALVAPLLRLLTRSASPAVRRAAGELLVRRARAVLVGSGAPAAAVPGAHAGPLGGPCPPPDGPAASSAGSSWGLDELELRVWLWLLPAMPPCVAASSAAESEDGAAAAGGRLLDAPSSFLADVLVGASRRPQDGYELMQAWAPPAVTAVDGPKLDATITITLPHEGRPLVSLHAWLLRTCAKQAEALAAAAPPGATEHTRLRAGNGGPADEPPSKRRRKSAAPAEAAAARRQELRLAALPWGVGVLQLALGEGPDALQQQQKELSKQLRTIVKAAAKAARASAKASRRESEADGGAGQDGDVAIAGDGDGRASTTTRDAALEAVGRAVSAAAQLLSQRCAEAGDAAAQAVRLLQAPARRAHNPTEAGPEGGAAKGGPTAVLLAALWVYALAKPLASHCIGPAELIILGQRAGAADDEDGAAEGPATPADGSERPEAGRLAALLPSPAALAEAVGGGAGGDAVGWDGGLMELLLLQSAFLRGRAHPGPGPAAARGEVSCSGRVPAVPGTLAAAATRAAQPPAMAAAARSAVFWLPLLRSPAAVDEAFALVRMLLPQPPRPPQPAAVACGALCHFLSSPALLSLLAPEQLSAHGQETAGRGREASAAAADHSVRLVVDVMRLVEAEGSAGALELAWGAAAAAAVRRACRLHVTAAARSLRAVLRSDGAANGSAAIGGDSDGAGAGGAAGSQALARLLPLLRCADARLMLPLAEQALAAAAAATASGGVGRQAPQKEVKRRKSSASTPQPGGGRHRPDHDHASGSGWLLRLSNSLAAALLADPRPLLGGASGYQSRLHLNLNLRLSPDQEPAELADAANGSERESLLVTGAEAGVAAAASVRGRVLLVFDGVQKALLRLLPPDAGASAAVGDAEQWAHAVATAEPAAAALHAGLCGPAGHLLALGTSGDALAACVRLAPHSAAAAAAAAAALRLGPPSLLARFAATLPDAVASAERRQPGAGRRVALARLLPAADAFVRFAEARAGAGPAAGVVAASGDPDLAAVARTFKDPLLAYATRKRRRGAADDGRGGGDASDGFPGDALRLLRRHAVPVLVRLLRLAAAPGAGGAGVGAEGPVGLLRSLLPKLLPANGGRLLAAASACLDGCLGDLLADAPDSLRAGPAFAAVVRSAQPLAAATAAHAAGDPTALRCLRRLLAAMLPQAVGTAGEVGGEEEAEVEEEAGGEKDEGGAKVADATAEGLVDGDVSSGSEEGEEEGEGEEELPPGAEREEAMSGSEATEGSGEGSSEDDVEGEASDGGSPDATEDGASGDEMEADEDGDPGAEEPEGESESESLRSGNEGSEDAPESDSASQASGDVGEVEGAATAAAGDGDVEMEDADGAAPLLVCGVVPNAVAAAAAGAMLERVITSEALPRVFAPLAEADLPPALARLPLPLVSLLSLGDATEAAQAPVAPSACGSSTMEDEVEGPASAAASDAAEAASAGPGTARQEAARRELATLLETLVDLRLAFDPHGAAGGATRQGAGGEAPADSDVESDSDAAMEDGSGGGGGRPFGHAAAERSVLGALLQLLQCAYGASLRGSDRALLRVLLRLDCILCAAEAAEEDEGGDGGGGGATAAVATAAGLVGLRLSGPLARSGFLWGPAAALLAHVRNAVGSPLQQFPHLAALAAAEAAVVLSQPQAPMHKPITRLVGRKPALDLASPALFNRVLAAGAPGQRHEQTWALQLLRYGVMGPQDASICRRRFAAEVCMALCGSRAAAVDAAAGAAAGKAGDGGGGGGGAVPLALAVVASMARQPSLGRHLVLHAGVVPWLAQLVASSVREAAQGGGARGAGAARASAAPPPAAAAAVAALQDLAVRRVSLRRQDGYAGVPQYTAAASVLTATAATHNAAWLASAACRFLATVAAALPPWRAQPLWRTAASPEVLLRLRSAMVAASPPPGSRRSTSPAAALGPWLQAVMRSTFPAPRPHALAGGGSCGAAPGAAPGPSPPWDSGVPALVQAAIHSALALSHRGPAATDGDEPIGGGASSRGGDSIAAGIAALGPPAAGPFPARGDSPAPARACLVWLASLAAAGHPLSPPAAGRDASAPDAAAGAAGETAEALCRLAAVALQEIADGHGGERGVVPEGSGGGGDDGGPRTRLLLRAHAECQRSLWQPLGCWEAAAEEAQAPAETALGCAVASVQVKGSVHTSSCASAPWRGDALGASDVAVPSAPKRHAAGQSLAAAWLRAADAALAEAAGGPAAEQVAGRWLAAEAALQEVAGGGGV</sequence>
<feature type="compositionally biased region" description="Acidic residues" evidence="1">
    <location>
        <begin position="2095"/>
        <end position="2104"/>
    </location>
</feature>
<feature type="compositionally biased region" description="Low complexity" evidence="1">
    <location>
        <begin position="652"/>
        <end position="663"/>
    </location>
</feature>
<evidence type="ECO:0000313" key="4">
    <source>
        <dbReference type="EMBL" id="KXZ49469.1"/>
    </source>
</evidence>
<feature type="region of interest" description="Disordered" evidence="1">
    <location>
        <begin position="1040"/>
        <end position="1078"/>
    </location>
</feature>
<feature type="domain" description="URB1 C-terminal" evidence="3">
    <location>
        <begin position="2459"/>
        <end position="2624"/>
    </location>
</feature>